<feature type="domain" description="PX" evidence="1">
    <location>
        <begin position="1"/>
        <end position="124"/>
    </location>
</feature>
<dbReference type="InterPro" id="IPR001683">
    <property type="entry name" value="PX_dom"/>
</dbReference>
<gene>
    <name evidence="2" type="ORF">PDE001_LOCUS8099</name>
</gene>
<dbReference type="AlphaFoldDB" id="A0AAV0V5Q0"/>
<accession>A0AAV0V5Q0</accession>
<evidence type="ECO:0000313" key="2">
    <source>
        <dbReference type="EMBL" id="CAI5742074.1"/>
    </source>
</evidence>
<dbReference type="Proteomes" id="UP001162029">
    <property type="component" value="Unassembled WGS sequence"/>
</dbReference>
<proteinExistence type="predicted"/>
<protein>
    <recommendedName>
        <fullName evidence="1">PX domain-containing protein</fullName>
    </recommendedName>
</protein>
<organism evidence="2 3">
    <name type="scientific">Peronospora destructor</name>
    <dbReference type="NCBI Taxonomy" id="86335"/>
    <lineage>
        <taxon>Eukaryota</taxon>
        <taxon>Sar</taxon>
        <taxon>Stramenopiles</taxon>
        <taxon>Oomycota</taxon>
        <taxon>Peronosporomycetes</taxon>
        <taxon>Peronosporales</taxon>
        <taxon>Peronosporaceae</taxon>
        <taxon>Peronospora</taxon>
    </lineage>
</organism>
<evidence type="ECO:0000259" key="1">
    <source>
        <dbReference type="PROSITE" id="PS50195"/>
    </source>
</evidence>
<reference evidence="2" key="1">
    <citation type="submission" date="2022-12" db="EMBL/GenBank/DDBJ databases">
        <authorList>
            <person name="Webb A."/>
        </authorList>
    </citation>
    <scope>NUCLEOTIDE SEQUENCE</scope>
    <source>
        <strain evidence="2">Pd1</strain>
    </source>
</reference>
<keyword evidence="3" id="KW-1185">Reference proteome</keyword>
<dbReference type="PROSITE" id="PS50195">
    <property type="entry name" value="PX"/>
    <property type="match status" value="1"/>
</dbReference>
<comment type="caution">
    <text evidence="2">The sequence shown here is derived from an EMBL/GenBank/DDBJ whole genome shotgun (WGS) entry which is preliminary data.</text>
</comment>
<name>A0AAV0V5Q0_9STRA</name>
<dbReference type="EMBL" id="CANTFM010001639">
    <property type="protein sequence ID" value="CAI5742074.1"/>
    <property type="molecule type" value="Genomic_DNA"/>
</dbReference>
<evidence type="ECO:0000313" key="3">
    <source>
        <dbReference type="Proteomes" id="UP001162029"/>
    </source>
</evidence>
<sequence length="278" mass="30863">MPVDVRLQVPSSPVSDTPLDTSTLVLLHDNGHFRLVDRNLRDFLHLERQLERERIAKALIPDSVAISSLLAAFDGAKPSFYPSNQLGTRLAIALETFLRYLTSNSELLTTSLALKTFLHGNLLTSHKTMGQSYRDAVEAAIEAEEKGMELLDQRVAAGCSNTGLVFRALFSSGDRGESTEIDPYSVSCNDVVENETDEIEVAYYKTHCDFESDEGYVYGHYVAEKNGVVTLQWENVDMNSVVSKSLRFQVKAMSLSAAEKVLGSYRCFKNCRYGKVAA</sequence>
<dbReference type="GO" id="GO:0035091">
    <property type="term" value="F:phosphatidylinositol binding"/>
    <property type="evidence" value="ECO:0007669"/>
    <property type="project" value="InterPro"/>
</dbReference>